<proteinExistence type="predicted"/>
<keyword evidence="1" id="KW-1133">Transmembrane helix</keyword>
<organism evidence="2">
    <name type="scientific">Siphoviridae sp. ctcC24</name>
    <dbReference type="NCBI Taxonomy" id="2825570"/>
    <lineage>
        <taxon>Viruses</taxon>
        <taxon>Duplodnaviria</taxon>
        <taxon>Heunggongvirae</taxon>
        <taxon>Uroviricota</taxon>
        <taxon>Caudoviricetes</taxon>
    </lineage>
</organism>
<evidence type="ECO:0000313" key="2">
    <source>
        <dbReference type="EMBL" id="DAE12889.1"/>
    </source>
</evidence>
<accession>A0A8S5Q226</accession>
<protein>
    <submittedName>
        <fullName evidence="2">Uncharacterized protein</fullName>
    </submittedName>
</protein>
<sequence length="55" mass="6335">MYSEKDILYRNLSQIKATKLGRFGLMIVLAIPADILFKKSKRILNDTFECVIMLA</sequence>
<reference evidence="2" key="1">
    <citation type="journal article" date="2021" name="Proc. Natl. Acad. Sci. U.S.A.">
        <title>A Catalog of Tens of Thousands of Viruses from Human Metagenomes Reveals Hidden Associations with Chronic Diseases.</title>
        <authorList>
            <person name="Tisza M.J."/>
            <person name="Buck C.B."/>
        </authorList>
    </citation>
    <scope>NUCLEOTIDE SEQUENCE</scope>
    <source>
        <strain evidence="2">Ctcc24</strain>
    </source>
</reference>
<feature type="transmembrane region" description="Helical" evidence="1">
    <location>
        <begin position="20"/>
        <end position="37"/>
    </location>
</feature>
<dbReference type="EMBL" id="BK015559">
    <property type="protein sequence ID" value="DAE12889.1"/>
    <property type="molecule type" value="Genomic_DNA"/>
</dbReference>
<keyword evidence="1" id="KW-0812">Transmembrane</keyword>
<evidence type="ECO:0000256" key="1">
    <source>
        <dbReference type="SAM" id="Phobius"/>
    </source>
</evidence>
<keyword evidence="1" id="KW-0472">Membrane</keyword>
<name>A0A8S5Q226_9CAUD</name>